<proteinExistence type="predicted"/>
<dbReference type="Proteomes" id="UP001254759">
    <property type="component" value="Unassembled WGS sequence"/>
</dbReference>
<dbReference type="InterPro" id="IPR029062">
    <property type="entry name" value="Class_I_gatase-like"/>
</dbReference>
<dbReference type="SUPFAM" id="SSF52317">
    <property type="entry name" value="Class I glutamine amidotransferase-like"/>
    <property type="match status" value="1"/>
</dbReference>
<evidence type="ECO:0000259" key="1">
    <source>
        <dbReference type="Pfam" id="PF01965"/>
    </source>
</evidence>
<feature type="domain" description="DJ-1/PfpI" evidence="1">
    <location>
        <begin position="2"/>
        <end position="158"/>
    </location>
</feature>
<dbReference type="InterPro" id="IPR002818">
    <property type="entry name" value="DJ-1/PfpI"/>
</dbReference>
<dbReference type="PANTHER" id="PTHR43130:SF2">
    <property type="entry name" value="DJ-1_PFPI DOMAIN-CONTAINING PROTEIN"/>
    <property type="match status" value="1"/>
</dbReference>
<evidence type="ECO:0000313" key="3">
    <source>
        <dbReference type="Proteomes" id="UP001254759"/>
    </source>
</evidence>
<name>A0ABU1RWQ1_9GAMM</name>
<dbReference type="InterPro" id="IPR052158">
    <property type="entry name" value="INH-QAR"/>
</dbReference>
<organism evidence="2 3">
    <name type="scientific">Pseudoxanthomonas sacheonensis</name>
    <dbReference type="NCBI Taxonomy" id="443615"/>
    <lineage>
        <taxon>Bacteria</taxon>
        <taxon>Pseudomonadati</taxon>
        <taxon>Pseudomonadota</taxon>
        <taxon>Gammaproteobacteria</taxon>
        <taxon>Lysobacterales</taxon>
        <taxon>Lysobacteraceae</taxon>
        <taxon>Pseudoxanthomonas</taxon>
    </lineage>
</organism>
<sequence length="210" mass="22340">MHIAILTFEGFNELDSLIALGILNRIKKPGWRVTLSCPAASVTSMNGVTVHAQSSLEEACAADAVIVGSGMRTREIVDRPDLMARLELDPARQLIGAQCSGTLILAKLGLLGGVPACTDLTTKPWVQEAGIEVINQPFYAQGNVATAGGCLASQYLAAWIIARFEGEGAARDELHYVAPVGEKEEYVARAMRNIASAGSSSRSEQIRRSA</sequence>
<reference evidence="2 3" key="1">
    <citation type="submission" date="2023-07" db="EMBL/GenBank/DDBJ databases">
        <title>Sorghum-associated microbial communities from plants grown in Nebraska, USA.</title>
        <authorList>
            <person name="Schachtman D."/>
        </authorList>
    </citation>
    <scope>NUCLEOTIDE SEQUENCE [LARGE SCALE GENOMIC DNA]</scope>
    <source>
        <strain evidence="2 3">BE107</strain>
    </source>
</reference>
<gene>
    <name evidence="2" type="ORF">J2W94_002624</name>
</gene>
<keyword evidence="3" id="KW-1185">Reference proteome</keyword>
<dbReference type="Pfam" id="PF01965">
    <property type="entry name" value="DJ-1_PfpI"/>
    <property type="match status" value="1"/>
</dbReference>
<comment type="caution">
    <text evidence="2">The sequence shown here is derived from an EMBL/GenBank/DDBJ whole genome shotgun (WGS) entry which is preliminary data.</text>
</comment>
<protein>
    <submittedName>
        <fullName evidence="2">Transcriptional regulator GlxA family with amidase domain</fullName>
    </submittedName>
</protein>
<dbReference type="PANTHER" id="PTHR43130">
    <property type="entry name" value="ARAC-FAMILY TRANSCRIPTIONAL REGULATOR"/>
    <property type="match status" value="1"/>
</dbReference>
<dbReference type="EMBL" id="JAVDTT010000003">
    <property type="protein sequence ID" value="MDR6842330.1"/>
    <property type="molecule type" value="Genomic_DNA"/>
</dbReference>
<dbReference type="Gene3D" id="3.40.50.880">
    <property type="match status" value="1"/>
</dbReference>
<accession>A0ABU1RWQ1</accession>
<evidence type="ECO:0000313" key="2">
    <source>
        <dbReference type="EMBL" id="MDR6842330.1"/>
    </source>
</evidence>
<dbReference type="RefSeq" id="WP_310094162.1">
    <property type="nucleotide sequence ID" value="NZ_JAVDTT010000003.1"/>
</dbReference>